<dbReference type="Proteomes" id="UP000271974">
    <property type="component" value="Unassembled WGS sequence"/>
</dbReference>
<keyword evidence="2" id="KW-1185">Reference proteome</keyword>
<dbReference type="AlphaFoldDB" id="A0A3S1AX93"/>
<dbReference type="STRING" id="188477.A0A3S1AX93"/>
<dbReference type="EMBL" id="RQTK01001356">
    <property type="protein sequence ID" value="RUS70672.1"/>
    <property type="molecule type" value="Genomic_DNA"/>
</dbReference>
<name>A0A3S1AX93_ELYCH</name>
<proteinExistence type="predicted"/>
<protein>
    <submittedName>
        <fullName evidence="1">Uncharacterized protein</fullName>
    </submittedName>
</protein>
<organism evidence="1 2">
    <name type="scientific">Elysia chlorotica</name>
    <name type="common">Eastern emerald elysia</name>
    <name type="synonym">Sea slug</name>
    <dbReference type="NCBI Taxonomy" id="188477"/>
    <lineage>
        <taxon>Eukaryota</taxon>
        <taxon>Metazoa</taxon>
        <taxon>Spiralia</taxon>
        <taxon>Lophotrochozoa</taxon>
        <taxon>Mollusca</taxon>
        <taxon>Gastropoda</taxon>
        <taxon>Heterobranchia</taxon>
        <taxon>Euthyneura</taxon>
        <taxon>Panpulmonata</taxon>
        <taxon>Sacoglossa</taxon>
        <taxon>Placobranchoidea</taxon>
        <taxon>Plakobranchidae</taxon>
        <taxon>Elysia</taxon>
    </lineage>
</organism>
<sequence length="208" mass="23438">MGPNVSQSSRYRYTLWDKQIQTGPDVANRSCVALLVFGNGYNEFKVKKKDEEKTPAPTMMRIIPVVNNSRALFTTNAANRSIDSRAHKGMEDGDEKLFLSPRIIVELTNTRERRFHCPSLKSRLEDCVLVKCAEGLLLWQGNGSQHDRSCISPVEARVSSRLGLVRVPFCICVRVMTLLNEMGQWRTKLKVVADLGCVVELIKLPTSE</sequence>
<gene>
    <name evidence="1" type="ORF">EGW08_021562</name>
</gene>
<evidence type="ECO:0000313" key="2">
    <source>
        <dbReference type="Proteomes" id="UP000271974"/>
    </source>
</evidence>
<comment type="caution">
    <text evidence="1">The sequence shown here is derived from an EMBL/GenBank/DDBJ whole genome shotgun (WGS) entry which is preliminary data.</text>
</comment>
<evidence type="ECO:0000313" key="1">
    <source>
        <dbReference type="EMBL" id="RUS70672.1"/>
    </source>
</evidence>
<accession>A0A3S1AX93</accession>
<reference evidence="1 2" key="1">
    <citation type="submission" date="2019-01" db="EMBL/GenBank/DDBJ databases">
        <title>A draft genome assembly of the solar-powered sea slug Elysia chlorotica.</title>
        <authorList>
            <person name="Cai H."/>
            <person name="Li Q."/>
            <person name="Fang X."/>
            <person name="Li J."/>
            <person name="Curtis N.E."/>
            <person name="Altenburger A."/>
            <person name="Shibata T."/>
            <person name="Feng M."/>
            <person name="Maeda T."/>
            <person name="Schwartz J.A."/>
            <person name="Shigenobu S."/>
            <person name="Lundholm N."/>
            <person name="Nishiyama T."/>
            <person name="Yang H."/>
            <person name="Hasebe M."/>
            <person name="Li S."/>
            <person name="Pierce S.K."/>
            <person name="Wang J."/>
        </authorList>
    </citation>
    <scope>NUCLEOTIDE SEQUENCE [LARGE SCALE GENOMIC DNA]</scope>
    <source>
        <strain evidence="1">EC2010</strain>
        <tissue evidence="1">Whole organism of an adult</tissue>
    </source>
</reference>